<dbReference type="PANTHER" id="PTHR34273:SF2">
    <property type="entry name" value="METHYLTHIORIBOSE KINASE"/>
    <property type="match status" value="1"/>
</dbReference>
<dbReference type="OrthoDB" id="7326703at2"/>
<keyword evidence="3" id="KW-0547">Nucleotide-binding</keyword>
<keyword evidence="8" id="KW-1185">Reference proteome</keyword>
<gene>
    <name evidence="7" type="ORF">VW23_002275</name>
</gene>
<dbReference type="Gene3D" id="3.90.1200.10">
    <property type="match status" value="1"/>
</dbReference>
<proteinExistence type="inferred from homology"/>
<evidence type="ECO:0000256" key="1">
    <source>
        <dbReference type="ARBA" id="ARBA00010165"/>
    </source>
</evidence>
<evidence type="ECO:0000313" key="7">
    <source>
        <dbReference type="EMBL" id="OEO29233.1"/>
    </source>
</evidence>
<evidence type="ECO:0000256" key="3">
    <source>
        <dbReference type="ARBA" id="ARBA00022741"/>
    </source>
</evidence>
<dbReference type="InterPro" id="IPR011009">
    <property type="entry name" value="Kinase-like_dom_sf"/>
</dbReference>
<dbReference type="GO" id="GO:0005524">
    <property type="term" value="F:ATP binding"/>
    <property type="evidence" value="ECO:0007669"/>
    <property type="project" value="UniProtKB-KW"/>
</dbReference>
<dbReference type="Pfam" id="PF01636">
    <property type="entry name" value="APH"/>
    <property type="match status" value="1"/>
</dbReference>
<dbReference type="Gene3D" id="3.30.200.20">
    <property type="entry name" value="Phosphorylase Kinase, domain 1"/>
    <property type="match status" value="1"/>
</dbReference>
<evidence type="ECO:0000256" key="4">
    <source>
        <dbReference type="ARBA" id="ARBA00022777"/>
    </source>
</evidence>
<evidence type="ECO:0000313" key="8">
    <source>
        <dbReference type="Proteomes" id="UP000095463"/>
    </source>
</evidence>
<dbReference type="Proteomes" id="UP000095463">
    <property type="component" value="Unassembled WGS sequence"/>
</dbReference>
<dbReference type="EMBL" id="LAJE02000301">
    <property type="protein sequence ID" value="OEO29233.1"/>
    <property type="molecule type" value="Genomic_DNA"/>
</dbReference>
<dbReference type="RefSeq" id="WP_069911496.1">
    <property type="nucleotide sequence ID" value="NZ_LAJE02000301.1"/>
</dbReference>
<evidence type="ECO:0000259" key="6">
    <source>
        <dbReference type="Pfam" id="PF01636"/>
    </source>
</evidence>
<keyword evidence="5" id="KW-0067">ATP-binding</keyword>
<name>A0A1E5XKU4_9HYPH</name>
<sequence length="337" mass="36543">MDELTWEALLPPIFAAAGIDATGTLEIAPLTGGVSSDIVRIRLGDGRQYCAKRALGKLKVATDWQAPLERNQYEVAWLRRANAIVPGAAPEVIGEDRAHGIALLEYLPAEDYVLWKAELLAGRADPSVATAVAEALGRIHAATLNDPSAAAEFPTDHLIDALRLDPYLRFTAGRHPELSERILAVLATTANTKLALVHGDVSPKNILISKRDGHPVLLDAECAWYGDPAFDAAFCLNHLVLKSIHLPTLRHELLAEAAAFAATWLGHFPTQMRAETEARVAALLPCLMLARVDGKSPVEYLSDASRQVVRDRAIPHIRRPPTSIAELLDSPGTSQDR</sequence>
<comment type="caution">
    <text evidence="7">The sequence shown here is derived from an EMBL/GenBank/DDBJ whole genome shotgun (WGS) entry which is preliminary data.</text>
</comment>
<comment type="similarity">
    <text evidence="1">Belongs to the methylthioribose kinase family.</text>
</comment>
<accession>A0A1E5XKU4</accession>
<dbReference type="GO" id="GO:0016301">
    <property type="term" value="F:kinase activity"/>
    <property type="evidence" value="ECO:0007669"/>
    <property type="project" value="UniProtKB-KW"/>
</dbReference>
<dbReference type="PANTHER" id="PTHR34273">
    <property type="entry name" value="METHYLTHIORIBOSE KINASE"/>
    <property type="match status" value="1"/>
</dbReference>
<dbReference type="AlphaFoldDB" id="A0A1E5XKU4"/>
<feature type="domain" description="Aminoglycoside phosphotransferase" evidence="6">
    <location>
        <begin position="27"/>
        <end position="240"/>
    </location>
</feature>
<evidence type="ECO:0000256" key="5">
    <source>
        <dbReference type="ARBA" id="ARBA00022840"/>
    </source>
</evidence>
<keyword evidence="2" id="KW-0808">Transferase</keyword>
<protein>
    <recommendedName>
        <fullName evidence="6">Aminoglycoside phosphotransferase domain-containing protein</fullName>
    </recommendedName>
</protein>
<reference evidence="7 8" key="1">
    <citation type="journal article" date="2015" name="Genome Announc.">
        <title>Genome Assemblies of Three Soil-Associated Devosia species: D. insulae, D. limi, and D. soli.</title>
        <authorList>
            <person name="Hassan Y.I."/>
            <person name="Lepp D."/>
            <person name="Zhou T."/>
        </authorList>
    </citation>
    <scope>NUCLEOTIDE SEQUENCE [LARGE SCALE GENOMIC DNA]</scope>
    <source>
        <strain evidence="7 8">DS-56</strain>
    </source>
</reference>
<evidence type="ECO:0000256" key="2">
    <source>
        <dbReference type="ARBA" id="ARBA00022679"/>
    </source>
</evidence>
<dbReference type="InterPro" id="IPR002575">
    <property type="entry name" value="Aminoglycoside_PTrfase"/>
</dbReference>
<organism evidence="7 8">
    <name type="scientific">Devosia insulae DS-56</name>
    <dbReference type="NCBI Taxonomy" id="1116389"/>
    <lineage>
        <taxon>Bacteria</taxon>
        <taxon>Pseudomonadati</taxon>
        <taxon>Pseudomonadota</taxon>
        <taxon>Alphaproteobacteria</taxon>
        <taxon>Hyphomicrobiales</taxon>
        <taxon>Devosiaceae</taxon>
        <taxon>Devosia</taxon>
    </lineage>
</organism>
<dbReference type="SUPFAM" id="SSF56112">
    <property type="entry name" value="Protein kinase-like (PK-like)"/>
    <property type="match status" value="1"/>
</dbReference>
<keyword evidence="4" id="KW-0418">Kinase</keyword>